<dbReference type="FunFam" id="1.25.40.340:FF:000002">
    <property type="entry name" value="Dihydroxyacetone kinase, L subunit"/>
    <property type="match status" value="1"/>
</dbReference>
<evidence type="ECO:0000256" key="1">
    <source>
        <dbReference type="ARBA" id="ARBA00022679"/>
    </source>
</evidence>
<dbReference type="NCBIfam" id="NF011049">
    <property type="entry name" value="PRK14479.1"/>
    <property type="match status" value="1"/>
</dbReference>
<keyword evidence="10" id="KW-1185">Reference proteome</keyword>
<dbReference type="EMBL" id="JAYLVJ010000024">
    <property type="protein sequence ID" value="MEO1756276.1"/>
    <property type="molecule type" value="Genomic_DNA"/>
</dbReference>
<geneLocation type="plasmid" evidence="9"/>
<dbReference type="SMART" id="SM01120">
    <property type="entry name" value="Dak2"/>
    <property type="match status" value="1"/>
</dbReference>
<reference evidence="7 10" key="3">
    <citation type="submission" date="2024-01" db="EMBL/GenBank/DDBJ databases">
        <title>The diversity of rhizobia nodulating Mimosa spp. in eleven states of Brazil covering several biomes is determined by host plant, location, and edaphic factors.</title>
        <authorList>
            <person name="Rouws L."/>
            <person name="Barauna A."/>
            <person name="Beukes C."/>
            <person name="De Faria S.M."/>
            <person name="Gross E."/>
            <person name="Dos Reis Junior F.B."/>
            <person name="Simon M."/>
            <person name="Maluk M."/>
            <person name="Odee D.W."/>
            <person name="Kenicer G."/>
            <person name="Young J.P.W."/>
            <person name="Reis V.M."/>
            <person name="Zilli J."/>
            <person name="James E.K."/>
        </authorList>
    </citation>
    <scope>NUCLEOTIDE SEQUENCE [LARGE SCALE GENOMIC DNA]</scope>
    <source>
        <strain evidence="7 10">JHI1651</strain>
    </source>
</reference>
<dbReference type="Gene3D" id="3.30.1180.20">
    <property type="entry name" value="Dihydroxyacetone kinase, domain 2"/>
    <property type="match status" value="1"/>
</dbReference>
<dbReference type="Pfam" id="PF02734">
    <property type="entry name" value="Dak2"/>
    <property type="match status" value="1"/>
</dbReference>
<dbReference type="InterPro" id="IPR004007">
    <property type="entry name" value="DhaL_dom"/>
</dbReference>
<dbReference type="GO" id="GO:0004371">
    <property type="term" value="F:glycerone kinase activity"/>
    <property type="evidence" value="ECO:0007669"/>
    <property type="project" value="InterPro"/>
</dbReference>
<dbReference type="SUPFAM" id="SSF101473">
    <property type="entry name" value="DhaL-like"/>
    <property type="match status" value="1"/>
</dbReference>
<evidence type="ECO:0000313" key="7">
    <source>
        <dbReference type="EMBL" id="MEO1756276.1"/>
    </source>
</evidence>
<dbReference type="PROSITE" id="PS51481">
    <property type="entry name" value="DHAK"/>
    <property type="match status" value="1"/>
</dbReference>
<keyword evidence="2" id="KW-0547">Nucleotide-binding</keyword>
<keyword evidence="4" id="KW-0067">ATP-binding</keyword>
<feature type="domain" description="DhaK" evidence="6">
    <location>
        <begin position="7"/>
        <end position="330"/>
    </location>
</feature>
<gene>
    <name evidence="8" type="ORF">A9O66_28875</name>
    <name evidence="7" type="ORF">VOI32_20330</name>
</gene>
<dbReference type="RefSeq" id="WP_107203355.1">
    <property type="nucleotide sequence ID" value="NZ_CP015960.1"/>
</dbReference>
<protein>
    <submittedName>
        <fullName evidence="7 8">Dihydroxyacetone kinase</fullName>
    </submittedName>
</protein>
<organism evidence="8 9">
    <name type="scientific">Paraburkholderia caribensis</name>
    <dbReference type="NCBI Taxonomy" id="75105"/>
    <lineage>
        <taxon>Bacteria</taxon>
        <taxon>Pseudomonadati</taxon>
        <taxon>Pseudomonadota</taxon>
        <taxon>Betaproteobacteria</taxon>
        <taxon>Burkholderiales</taxon>
        <taxon>Burkholderiaceae</taxon>
        <taxon>Paraburkholderia</taxon>
    </lineage>
</organism>
<evidence type="ECO:0000313" key="8">
    <source>
        <dbReference type="EMBL" id="QLB66569.1"/>
    </source>
</evidence>
<dbReference type="SUPFAM" id="SSF82549">
    <property type="entry name" value="DAK1/DegV-like"/>
    <property type="match status" value="1"/>
</dbReference>
<accession>A0A9Q6S9E0</accession>
<proteinExistence type="predicted"/>
<sequence length="573" mass="58588">MKKLLNDPSHVVREMLEGLAMLAPDTALLRDANVVVRRDLPAPHARRVAVISGGGSGHEPAHAGYVGEGMLAAAVCGEVFTSPSTDAVLASIRASAGPNGALLVVKNYTGDRLNFGLAAELARAEGIPVEVVVVADDVSLRNTVERGRRRGIAGTVFVHKIAGAAAAAGKTLAEVAAMARSAADAIGTMGVALDGCTLPATQQSSFSLADDEIELGLGIHGEKGVQRTRPMPADQLTDTLLTAITDDLQLASGERVALLVNGLGATTPMELAVVARAAINGLRQRGVRIERAWCGTLLSALNMPGCSISVMRVDDARLALLDAPTKVATWPGEGRVNVDGATGIAAGASEDASEDATEDAVASNAPAAQRTRLQLAFDAAARALIDGEARLTELDSKAGDGDLGSSMKRAGEAVLAMPATAWPSAADALADLAVTLRRAIAGSSGPFYATALLRASRRLGESTAPAVSDWAAAFDLAVKAISELGGAQPGERTMLDALRPAADAFTQATGRGEPLAAAWTATVDAAEKGAASTAAMMPRVGRASYLGERAVGEPDGGAVAVVTWLRALTPFVR</sequence>
<dbReference type="PANTHER" id="PTHR28629">
    <property type="entry name" value="TRIOKINASE/FMN CYCLASE"/>
    <property type="match status" value="1"/>
</dbReference>
<dbReference type="Gene3D" id="1.25.40.340">
    <property type="match status" value="1"/>
</dbReference>
<dbReference type="PANTHER" id="PTHR28629:SF4">
    <property type="entry name" value="TRIOKINASE_FMN CYCLASE"/>
    <property type="match status" value="1"/>
</dbReference>
<reference evidence="8" key="2">
    <citation type="submission" date="2016-06" db="EMBL/GenBank/DDBJ databases">
        <authorList>
            <person name="Huang P."/>
            <person name="Jiang X."/>
            <person name="Liu X."/>
        </authorList>
    </citation>
    <scope>NUCLEOTIDE SEQUENCE</scope>
    <source>
        <strain evidence="8">852011</strain>
        <plasmid evidence="8">unnamed</plasmid>
    </source>
</reference>
<keyword evidence="1" id="KW-0808">Transferase</keyword>
<dbReference type="PROSITE" id="PS51480">
    <property type="entry name" value="DHAL"/>
    <property type="match status" value="1"/>
</dbReference>
<dbReference type="GO" id="GO:0005524">
    <property type="term" value="F:ATP binding"/>
    <property type="evidence" value="ECO:0007669"/>
    <property type="project" value="UniProtKB-KW"/>
</dbReference>
<dbReference type="FunFam" id="3.30.1180.20:FF:000001">
    <property type="entry name" value="Dihydroxyacetone kinase 1"/>
    <property type="match status" value="1"/>
</dbReference>
<evidence type="ECO:0000313" key="9">
    <source>
        <dbReference type="Proteomes" id="UP000509548"/>
    </source>
</evidence>
<evidence type="ECO:0000259" key="5">
    <source>
        <dbReference type="PROSITE" id="PS51480"/>
    </source>
</evidence>
<reference evidence="8 9" key="1">
    <citation type="journal article" date="2014" name="Genome Announc.">
        <title>Draft Genome Sequence of the Haloacid-Degrading Burkholderia caribensis Strain MBA4.</title>
        <authorList>
            <person name="Pan Y."/>
            <person name="Kong K.F."/>
            <person name="Tsang J.S."/>
        </authorList>
    </citation>
    <scope>NUCLEOTIDE SEQUENCE [LARGE SCALE GENOMIC DNA]</scope>
    <source>
        <strain evidence="8 9">852011</strain>
    </source>
</reference>
<dbReference type="InterPro" id="IPR004006">
    <property type="entry name" value="DhaK_dom"/>
</dbReference>
<evidence type="ECO:0000259" key="6">
    <source>
        <dbReference type="PROSITE" id="PS51481"/>
    </source>
</evidence>
<evidence type="ECO:0000313" key="10">
    <source>
        <dbReference type="Proteomes" id="UP001462961"/>
    </source>
</evidence>
<dbReference type="Gene3D" id="3.40.50.10440">
    <property type="entry name" value="Dihydroxyacetone kinase, domain 1"/>
    <property type="match status" value="1"/>
</dbReference>
<evidence type="ECO:0000256" key="3">
    <source>
        <dbReference type="ARBA" id="ARBA00022777"/>
    </source>
</evidence>
<evidence type="ECO:0000256" key="2">
    <source>
        <dbReference type="ARBA" id="ARBA00022741"/>
    </source>
</evidence>
<keyword evidence="3 8" id="KW-0418">Kinase</keyword>
<name>A0A9Q6S9E0_9BURK</name>
<feature type="domain" description="DhaL" evidence="5">
    <location>
        <begin position="371"/>
        <end position="570"/>
    </location>
</feature>
<keyword evidence="8" id="KW-0614">Plasmid</keyword>
<dbReference type="InterPro" id="IPR036117">
    <property type="entry name" value="DhaL_dom_sf"/>
</dbReference>
<dbReference type="Proteomes" id="UP000509548">
    <property type="component" value="Plasmid unnamed"/>
</dbReference>
<evidence type="ECO:0000256" key="4">
    <source>
        <dbReference type="ARBA" id="ARBA00022840"/>
    </source>
</evidence>
<dbReference type="GO" id="GO:0019563">
    <property type="term" value="P:glycerol catabolic process"/>
    <property type="evidence" value="ECO:0007669"/>
    <property type="project" value="TreeGrafter"/>
</dbReference>
<geneLocation type="plasmid" evidence="8">
    <name>unnamed</name>
</geneLocation>
<dbReference type="AlphaFoldDB" id="A0A9Q6S9E0"/>
<dbReference type="Proteomes" id="UP001462961">
    <property type="component" value="Unassembled WGS sequence"/>
</dbReference>
<dbReference type="GO" id="GO:0005829">
    <property type="term" value="C:cytosol"/>
    <property type="evidence" value="ECO:0007669"/>
    <property type="project" value="TreeGrafter"/>
</dbReference>
<dbReference type="InterPro" id="IPR050861">
    <property type="entry name" value="Dihydroxyacetone_Kinase"/>
</dbReference>
<dbReference type="EMBL" id="CP015960">
    <property type="protein sequence ID" value="QLB66569.1"/>
    <property type="molecule type" value="Genomic_DNA"/>
</dbReference>
<dbReference type="FunFam" id="3.40.50.10440:FF:000001">
    <property type="entry name" value="Dihydroxyacetone kinase, DhaK subunit"/>
    <property type="match status" value="1"/>
</dbReference>
<dbReference type="Pfam" id="PF02733">
    <property type="entry name" value="Dak1"/>
    <property type="match status" value="1"/>
</dbReference>